<reference evidence="3" key="1">
    <citation type="journal article" date="2019" name="Int. J. Syst. Evol. Microbiol.">
        <title>The Global Catalogue of Microorganisms (GCM) 10K type strain sequencing project: providing services to taxonomists for standard genome sequencing and annotation.</title>
        <authorList>
            <consortium name="The Broad Institute Genomics Platform"/>
            <consortium name="The Broad Institute Genome Sequencing Center for Infectious Disease"/>
            <person name="Wu L."/>
            <person name="Ma J."/>
        </authorList>
    </citation>
    <scope>NUCLEOTIDE SEQUENCE [LARGE SCALE GENOMIC DNA]</scope>
    <source>
        <strain evidence="3">KCTC 52660</strain>
    </source>
</reference>
<keyword evidence="3" id="KW-1185">Reference proteome</keyword>
<feature type="signal peptide" evidence="1">
    <location>
        <begin position="1"/>
        <end position="33"/>
    </location>
</feature>
<accession>A0ABV7B4Z2</accession>
<evidence type="ECO:0008006" key="4">
    <source>
        <dbReference type="Google" id="ProtNLM"/>
    </source>
</evidence>
<proteinExistence type="predicted"/>
<feature type="chain" id="PRO_5045416142" description="DUF2125 domain-containing protein" evidence="1">
    <location>
        <begin position="34"/>
        <end position="398"/>
    </location>
</feature>
<comment type="caution">
    <text evidence="2">The sequence shown here is derived from an EMBL/GenBank/DDBJ whole genome shotgun (WGS) entry which is preliminary data.</text>
</comment>
<keyword evidence="1" id="KW-0732">Signal</keyword>
<dbReference type="Proteomes" id="UP001595386">
    <property type="component" value="Unassembled WGS sequence"/>
</dbReference>
<evidence type="ECO:0000313" key="3">
    <source>
        <dbReference type="Proteomes" id="UP001595386"/>
    </source>
</evidence>
<dbReference type="RefSeq" id="WP_379758964.1">
    <property type="nucleotide sequence ID" value="NZ_JBHRSQ010000014.1"/>
</dbReference>
<dbReference type="EMBL" id="JBHRSQ010000014">
    <property type="protein sequence ID" value="MFC2992527.1"/>
    <property type="molecule type" value="Genomic_DNA"/>
</dbReference>
<evidence type="ECO:0000313" key="2">
    <source>
        <dbReference type="EMBL" id="MFC2992527.1"/>
    </source>
</evidence>
<gene>
    <name evidence="2" type="ORF">ACFODV_10835</name>
</gene>
<evidence type="ECO:0000256" key="1">
    <source>
        <dbReference type="SAM" id="SignalP"/>
    </source>
</evidence>
<organism evidence="2 3">
    <name type="scientific">Halomonas tibetensis</name>
    <dbReference type="NCBI Taxonomy" id="2259590"/>
    <lineage>
        <taxon>Bacteria</taxon>
        <taxon>Pseudomonadati</taxon>
        <taxon>Pseudomonadota</taxon>
        <taxon>Gammaproteobacteria</taxon>
        <taxon>Oceanospirillales</taxon>
        <taxon>Halomonadaceae</taxon>
        <taxon>Halomonas</taxon>
    </lineage>
</organism>
<sequence>MSPPIRLSSPSALFLSLPLALGLSFGIASPALADAERGPADRGPADRGPADRLEADLRAFFAGEGTLEIGEVSSALLRSRVTAEDLRFESHDGERLSVEHYIVHGDYDRPDEVTLEGIRLEAFLDEPGVMSIEQVVLNDPGRAVPPRDEEALAEQWQGSLALSGLNLELDAGTVATLASLRLDGGLEDGNGGLWVETLALDLAKMIDMAPEEERTRLRMVSNVLTDGSGELQLDAVFRGEWQEGESHAVLLSDSEITLRDALRLVLDVELPLVLPEGAEPAELFDDSDLMEDATLLGGDIRLIIGDEGLFGRLATLGAAMGGVTEAQYLEQARTQAQGFGMMFGPQVQSILMGLVALLEGNASELEIAVGLPAESNLATYAGDPLGLPDKLSFNVQTR</sequence>
<name>A0ABV7B4Z2_9GAMM</name>
<protein>
    <recommendedName>
        <fullName evidence="4">DUF2125 domain-containing protein</fullName>
    </recommendedName>
</protein>